<name>V9VX41_9RHOB</name>
<dbReference type="RefSeq" id="WP_024092239.1">
    <property type="nucleotide sequence ID" value="NC_023135.1"/>
</dbReference>
<dbReference type="Proteomes" id="UP000018780">
    <property type="component" value="Chromosome"/>
</dbReference>
<evidence type="ECO:0000313" key="3">
    <source>
        <dbReference type="Proteomes" id="UP000018780"/>
    </source>
</evidence>
<feature type="transmembrane region" description="Helical" evidence="1">
    <location>
        <begin position="55"/>
        <end position="75"/>
    </location>
</feature>
<evidence type="ECO:0000256" key="1">
    <source>
        <dbReference type="SAM" id="Phobius"/>
    </source>
</evidence>
<organism evidence="2 3">
    <name type="scientific">Leisingera methylohalidivorans DSM 14336</name>
    <dbReference type="NCBI Taxonomy" id="999552"/>
    <lineage>
        <taxon>Bacteria</taxon>
        <taxon>Pseudomonadati</taxon>
        <taxon>Pseudomonadota</taxon>
        <taxon>Alphaproteobacteria</taxon>
        <taxon>Rhodobacterales</taxon>
        <taxon>Roseobacteraceae</taxon>
        <taxon>Leisingera</taxon>
    </lineage>
</organism>
<reference evidence="2 3" key="1">
    <citation type="submission" date="2013-09" db="EMBL/GenBank/DDBJ databases">
        <authorList>
            <consortium name="DOE Joint Genome Institute"/>
            <person name="Klenk H.-P."/>
            <person name="Huntemann M."/>
            <person name="Han J."/>
            <person name="Chen A."/>
            <person name="Kyrpides N."/>
            <person name="Mavromatis K."/>
            <person name="Markowitz V."/>
            <person name="Palaniappan K."/>
            <person name="Ivanova N."/>
            <person name="Schaumberg A."/>
            <person name="Pati A."/>
            <person name="Liolios K."/>
            <person name="Nordberg H.P."/>
            <person name="Cantor M.N."/>
            <person name="Hua S.X."/>
            <person name="Woyke T."/>
        </authorList>
    </citation>
    <scope>NUCLEOTIDE SEQUENCE [LARGE SCALE GENOMIC DNA]</scope>
    <source>
        <strain evidence="2 3">DSM 14336</strain>
    </source>
</reference>
<dbReference type="PATRIC" id="fig|999552.6.peg.4082"/>
<accession>V9VX41</accession>
<dbReference type="AlphaFoldDB" id="V9VX41"/>
<dbReference type="HOGENOM" id="CLU_1568794_0_0_5"/>
<feature type="transmembrane region" description="Helical" evidence="1">
    <location>
        <begin position="126"/>
        <end position="154"/>
    </location>
</feature>
<keyword evidence="3" id="KW-1185">Reference proteome</keyword>
<keyword evidence="1" id="KW-1133">Transmembrane helix</keyword>
<evidence type="ECO:0000313" key="2">
    <source>
        <dbReference type="EMBL" id="AHD03311.1"/>
    </source>
</evidence>
<keyword evidence="1" id="KW-0472">Membrane</keyword>
<keyword evidence="1" id="KW-0812">Transmembrane</keyword>
<gene>
    <name evidence="2" type="ORF">METH_20615</name>
</gene>
<dbReference type="EMBL" id="CP006773">
    <property type="protein sequence ID" value="AHD03311.1"/>
    <property type="molecule type" value="Genomic_DNA"/>
</dbReference>
<proteinExistence type="predicted"/>
<dbReference type="KEGG" id="lmd:METH_20615"/>
<protein>
    <submittedName>
        <fullName evidence="2">Uncharacterized protein</fullName>
    </submittedName>
</protein>
<sequence>MDGIAGRCQLFFHAFGFVLIDWNRLLAAQSVCAGAGPGLADCQADQLQAAALFELVMGMAVLLCLAVLLVVYLLLRDGYWLLRFGKDRTALSGMAAAALTLFPAAVEHTLWRYTTAGEAAFAETRVAGLPGMAVLGMLTFMLATILMLCVFYVLEPKTVKAAMKGRMRGR</sequence>